<proteinExistence type="predicted"/>
<comment type="caution">
    <text evidence="1">The sequence shown here is derived from an EMBL/GenBank/DDBJ whole genome shotgun (WGS) entry which is preliminary data.</text>
</comment>
<name>A0ACB8V1I9_9EURO</name>
<dbReference type="EMBL" id="JALBCA010000020">
    <property type="protein sequence ID" value="KAI2389985.1"/>
    <property type="molecule type" value="Genomic_DNA"/>
</dbReference>
<organism evidence="1">
    <name type="scientific">Ophidiomyces ophidiicola</name>
    <dbReference type="NCBI Taxonomy" id="1387563"/>
    <lineage>
        <taxon>Eukaryota</taxon>
        <taxon>Fungi</taxon>
        <taxon>Dikarya</taxon>
        <taxon>Ascomycota</taxon>
        <taxon>Pezizomycotina</taxon>
        <taxon>Eurotiomycetes</taxon>
        <taxon>Eurotiomycetidae</taxon>
        <taxon>Onygenales</taxon>
        <taxon>Onygenaceae</taxon>
        <taxon>Ophidiomyces</taxon>
    </lineage>
</organism>
<gene>
    <name evidence="1" type="ORF">LOY88_001793</name>
</gene>
<protein>
    <submittedName>
        <fullName evidence="1">Uncharacterized protein</fullName>
    </submittedName>
</protein>
<reference evidence="1" key="1">
    <citation type="journal article" date="2022" name="bioRxiv">
        <title>Population genetic analysis of Ophidiomyces ophidiicola, the causative agent of snake fungal disease, indicates recent introductions to the USA.</title>
        <authorList>
            <person name="Ladner J.T."/>
            <person name="Palmer J.M."/>
            <person name="Ettinger C.L."/>
            <person name="Stajich J.E."/>
            <person name="Farrell T.M."/>
            <person name="Glorioso B.M."/>
            <person name="Lawson B."/>
            <person name="Price S.J."/>
            <person name="Stengle A.G."/>
            <person name="Grear D.A."/>
            <person name="Lorch J.M."/>
        </authorList>
    </citation>
    <scope>NUCLEOTIDE SEQUENCE</scope>
    <source>
        <strain evidence="1">NWHC 24266-5</strain>
    </source>
</reference>
<evidence type="ECO:0000313" key="1">
    <source>
        <dbReference type="EMBL" id="KAI2389985.1"/>
    </source>
</evidence>
<sequence length="1065" mass="114795">MLTRRFSDGETGQEPAAEDRSTAAGPAKQHHNTHDDHSNANNNNNNKNDQDTDIDIDMIPDDPASSAPLRLPPHLIARLYPIPADRPRRRPSAASSSSRRSSISSLHSSRSGHGSTAAGGTRPRDPLVQHLRRASILESRKARLADRAAHVERVRLRAAAAAATAAAGGGPDGHRSTIKQERAAAAQLAREKLLADIAARGEEEVRRAKQKAEAMRERRAAEHARLRLEKQEKFAEVERRRRLYQQQPPGRRARRTSSAERKGGATTTTAMVGVAAAAATTAPRRRSAMGQREAVGVVQRAWRHWRARRAMQAFQALDLRLARLGGMSFEAVGALLAEERVLAATGRVLRLCGLLDAAEGVPGERGAVRVFLSSFLILAHPAQVLNHGRTSSSTSSGGGEEEQEQEHDLLSKAQDLLVAFEQAVAPLATAGLSPAAPSTHDDDDDDDDAGLLQPPLTQQFHTFSAAFHAWKAHDSTVLVAIMVAQFVELDLIWQTVQDDRAGGVADDYRRGIRHNQILLLARLKRLAGAEPAMDRVRQAVRQARRERRRQQQGASSSSSQQQQAIPRAVTEMRTHGEDAPGAVAAAAAAEESPTPLGEVFAAEAALAQEQQEQEDKDARSPPEQFIQLLTALPDNRTLVHELLIDRAYTIDEASYTAVRRDVMQQVCGLMRRDAGGRTGSQAASTDWTVAMATAIRARLLQPLSPGSGLHALIHDTLDPAAVRAQCAAGAFSYRALFGFVAGVLPRLCAPVRDAAVQAFADDNDNDNEDAIARLARLMGVLDLLALDHTNFLLQLAAPQLLRDGPAYERRAFARDVRDGTVSLERTRRFWARSRRALVDEARRRDATTADERPAAAKIYAHGLVGLVLGSGSGGDGPRLSRCAVPETLDRDYARLGRLAAHGWRLAAAGAVLVGAKTGLKRDVRASWAAEAERLLRLDWAAVSAARVLAVVEATRPMPAAARGLLLATIRRVQAGVLAASSSSSSTSTTTDPVARLLQARLRAHVLARLSATSAGERVRAASTASESLAAAGLPEFVGAVGALVGELERVRDVDWASHAEWYGLE</sequence>
<accession>A0ACB8V1I9</accession>